<dbReference type="Gene3D" id="1.20.950.20">
    <property type="entry name" value="Transmembrane di-heme cytochromes, Chain C"/>
    <property type="match status" value="1"/>
</dbReference>
<keyword evidence="9" id="KW-1185">Reference proteome</keyword>
<feature type="transmembrane region" description="Helical" evidence="6">
    <location>
        <begin position="60"/>
        <end position="81"/>
    </location>
</feature>
<name>A0A330I1U3_9HYPH</name>
<evidence type="ECO:0000313" key="9">
    <source>
        <dbReference type="Proteomes" id="UP000251558"/>
    </source>
</evidence>
<evidence type="ECO:0000256" key="3">
    <source>
        <dbReference type="ARBA" id="ARBA00022692"/>
    </source>
</evidence>
<evidence type="ECO:0000256" key="2">
    <source>
        <dbReference type="ARBA" id="ARBA00022475"/>
    </source>
</evidence>
<dbReference type="InterPro" id="IPR011577">
    <property type="entry name" value="Cyt_b561_bac/Ni-Hgenase"/>
</dbReference>
<dbReference type="GO" id="GO:0005886">
    <property type="term" value="C:plasma membrane"/>
    <property type="evidence" value="ECO:0007669"/>
    <property type="project" value="UniProtKB-SubCell"/>
</dbReference>
<evidence type="ECO:0000256" key="4">
    <source>
        <dbReference type="ARBA" id="ARBA00022989"/>
    </source>
</evidence>
<protein>
    <submittedName>
        <fullName evidence="8">Cytochrome B</fullName>
    </submittedName>
</protein>
<feature type="domain" description="Cytochrome b561 bacterial/Ni-hydrogenase" evidence="7">
    <location>
        <begin position="27"/>
        <end position="188"/>
    </location>
</feature>
<keyword evidence="4 6" id="KW-1133">Transmembrane helix</keyword>
<dbReference type="SUPFAM" id="SSF81342">
    <property type="entry name" value="Transmembrane di-heme cytochromes"/>
    <property type="match status" value="1"/>
</dbReference>
<dbReference type="PANTHER" id="PTHR30485:SF2">
    <property type="entry name" value="BLL0597 PROTEIN"/>
    <property type="match status" value="1"/>
</dbReference>
<dbReference type="GO" id="GO:0009055">
    <property type="term" value="F:electron transfer activity"/>
    <property type="evidence" value="ECO:0007669"/>
    <property type="project" value="InterPro"/>
</dbReference>
<dbReference type="GO" id="GO:0020037">
    <property type="term" value="F:heme binding"/>
    <property type="evidence" value="ECO:0007669"/>
    <property type="project" value="TreeGrafter"/>
</dbReference>
<sequence length="199" mass="21569">MPKPARTDRSISAAADRQPASEGVVRVWDRVVRSFHWALVLSFVTAWLTSHSSEDIHHWAGYAAGALVAMRLVWGVLGTPYARFSQFLHGPATVLGYLSAMLSGREARYIGHNPAGGAMVVALIAAISATALTGWLMTTDSYFGVAWVETAHGFAAHGLLLLVLLHICGVALASFRHRENLVRAMITGRKRRAKQADVP</sequence>
<keyword evidence="2" id="KW-1003">Cell membrane</keyword>
<dbReference type="Pfam" id="PF01292">
    <property type="entry name" value="Ni_hydr_CYTB"/>
    <property type="match status" value="1"/>
</dbReference>
<feature type="transmembrane region" description="Helical" evidence="6">
    <location>
        <begin position="31"/>
        <end position="48"/>
    </location>
</feature>
<dbReference type="InterPro" id="IPR051542">
    <property type="entry name" value="Hydrogenase_cytochrome"/>
</dbReference>
<dbReference type="OrthoDB" id="196472at2"/>
<dbReference type="InterPro" id="IPR016174">
    <property type="entry name" value="Di-haem_cyt_TM"/>
</dbReference>
<dbReference type="Proteomes" id="UP000251558">
    <property type="component" value="Unassembled WGS sequence"/>
</dbReference>
<evidence type="ECO:0000259" key="7">
    <source>
        <dbReference type="Pfam" id="PF01292"/>
    </source>
</evidence>
<reference evidence="8 9" key="1">
    <citation type="submission" date="2018-07" db="EMBL/GenBank/DDBJ databases">
        <title>Diversity of Mesorhizobium strains in Brazil.</title>
        <authorList>
            <person name="Helene L.C.F."/>
            <person name="Dall'Agnol R."/>
            <person name="Delamuta J.R.M."/>
            <person name="Hungria M."/>
        </authorList>
    </citation>
    <scope>NUCLEOTIDE SEQUENCE [LARGE SCALE GENOMIC DNA]</scope>
    <source>
        <strain evidence="8 9">AC99b</strain>
    </source>
</reference>
<evidence type="ECO:0000256" key="5">
    <source>
        <dbReference type="ARBA" id="ARBA00023136"/>
    </source>
</evidence>
<evidence type="ECO:0000256" key="1">
    <source>
        <dbReference type="ARBA" id="ARBA00004651"/>
    </source>
</evidence>
<keyword evidence="3 6" id="KW-0812">Transmembrane</keyword>
<gene>
    <name evidence="8" type="ORF">DPM33_12070</name>
</gene>
<dbReference type="RefSeq" id="WP_112097637.1">
    <property type="nucleotide sequence ID" value="NZ_QMBP01000004.1"/>
</dbReference>
<feature type="transmembrane region" description="Helical" evidence="6">
    <location>
        <begin position="156"/>
        <end position="175"/>
    </location>
</feature>
<dbReference type="GO" id="GO:0022904">
    <property type="term" value="P:respiratory electron transport chain"/>
    <property type="evidence" value="ECO:0007669"/>
    <property type="project" value="InterPro"/>
</dbReference>
<dbReference type="PANTHER" id="PTHR30485">
    <property type="entry name" value="NI/FE-HYDROGENASE 1 B-TYPE CYTOCHROME SUBUNIT"/>
    <property type="match status" value="1"/>
</dbReference>
<dbReference type="AlphaFoldDB" id="A0A330I1U3"/>
<comment type="subcellular location">
    <subcellularLocation>
        <location evidence="1">Cell membrane</location>
        <topology evidence="1">Multi-pass membrane protein</topology>
    </subcellularLocation>
</comment>
<accession>A0A330I1U3</accession>
<comment type="caution">
    <text evidence="8">The sequence shown here is derived from an EMBL/GenBank/DDBJ whole genome shotgun (WGS) entry which is preliminary data.</text>
</comment>
<evidence type="ECO:0000313" key="8">
    <source>
        <dbReference type="EMBL" id="RAZ91007.1"/>
    </source>
</evidence>
<proteinExistence type="predicted"/>
<dbReference type="EMBL" id="QMBP01000004">
    <property type="protein sequence ID" value="RAZ91007.1"/>
    <property type="molecule type" value="Genomic_DNA"/>
</dbReference>
<feature type="transmembrane region" description="Helical" evidence="6">
    <location>
        <begin position="116"/>
        <end position="136"/>
    </location>
</feature>
<evidence type="ECO:0000256" key="6">
    <source>
        <dbReference type="SAM" id="Phobius"/>
    </source>
</evidence>
<organism evidence="8 9">
    <name type="scientific">Mesorhizobium hawassense</name>
    <dbReference type="NCBI Taxonomy" id="1209954"/>
    <lineage>
        <taxon>Bacteria</taxon>
        <taxon>Pseudomonadati</taxon>
        <taxon>Pseudomonadota</taxon>
        <taxon>Alphaproteobacteria</taxon>
        <taxon>Hyphomicrobiales</taxon>
        <taxon>Phyllobacteriaceae</taxon>
        <taxon>Mesorhizobium</taxon>
    </lineage>
</organism>
<keyword evidence="5 6" id="KW-0472">Membrane</keyword>